<dbReference type="PANTHER" id="PTHR24148:SF73">
    <property type="entry name" value="HET DOMAIN PROTEIN (AFU_ORTHOLOGUE AFUA_8G01020)"/>
    <property type="match status" value="1"/>
</dbReference>
<gene>
    <name evidence="3" type="ORF">F9C07_2170218</name>
</gene>
<dbReference type="VEuPathDB" id="FungiDB:F9C07_2170218"/>
<feature type="repeat" description="ANK" evidence="1">
    <location>
        <begin position="200"/>
        <end position="234"/>
    </location>
</feature>
<dbReference type="AlphaFoldDB" id="A0A7U2N2G7"/>
<keyword evidence="1" id="KW-0040">ANK repeat</keyword>
<organism evidence="3 4">
    <name type="scientific">Aspergillus flavus (strain ATCC 200026 / FGSC A1120 / IAM 13836 / NRRL 3357 / JCM 12722 / SRRC 167)</name>
    <dbReference type="NCBI Taxonomy" id="332952"/>
    <lineage>
        <taxon>Eukaryota</taxon>
        <taxon>Fungi</taxon>
        <taxon>Dikarya</taxon>
        <taxon>Ascomycota</taxon>
        <taxon>Pezizomycotina</taxon>
        <taxon>Eurotiomycetes</taxon>
        <taxon>Eurotiomycetidae</taxon>
        <taxon>Eurotiales</taxon>
        <taxon>Aspergillaceae</taxon>
        <taxon>Aspergillus</taxon>
        <taxon>Aspergillus subgen. Circumdati</taxon>
    </lineage>
</organism>
<evidence type="ECO:0000256" key="1">
    <source>
        <dbReference type="PROSITE-ProRule" id="PRU00023"/>
    </source>
</evidence>
<dbReference type="Pfam" id="PF12796">
    <property type="entry name" value="Ank_2"/>
    <property type="match status" value="1"/>
</dbReference>
<dbReference type="PANTHER" id="PTHR24148">
    <property type="entry name" value="ANKYRIN REPEAT DOMAIN-CONTAINING PROTEIN 39 HOMOLOG-RELATED"/>
    <property type="match status" value="1"/>
</dbReference>
<dbReference type="OMA" id="NISWGRR"/>
<feature type="domain" description="Heterokaryon incompatibility" evidence="2">
    <location>
        <begin position="268"/>
        <end position="384"/>
    </location>
</feature>
<name>A0A7U2N2G7_ASPFN</name>
<dbReference type="Proteomes" id="UP000596276">
    <property type="component" value="Chromosome 6"/>
</dbReference>
<dbReference type="Pfam" id="PF06985">
    <property type="entry name" value="HET"/>
    <property type="match status" value="1"/>
</dbReference>
<evidence type="ECO:0000313" key="4">
    <source>
        <dbReference type="Proteomes" id="UP000596276"/>
    </source>
</evidence>
<dbReference type="VEuPathDB" id="FungiDB:AFLA_010505"/>
<feature type="repeat" description="ANK" evidence="1">
    <location>
        <begin position="167"/>
        <end position="199"/>
    </location>
</feature>
<dbReference type="SMART" id="SM00248">
    <property type="entry name" value="ANK"/>
    <property type="match status" value="2"/>
</dbReference>
<accession>A0A7U2N2G7</accession>
<dbReference type="PROSITE" id="PS50088">
    <property type="entry name" value="ANK_REPEAT"/>
    <property type="match status" value="2"/>
</dbReference>
<dbReference type="InterPro" id="IPR052895">
    <property type="entry name" value="HetReg/Transcr_Mod"/>
</dbReference>
<dbReference type="SUPFAM" id="SSF48403">
    <property type="entry name" value="Ankyrin repeat"/>
    <property type="match status" value="1"/>
</dbReference>
<dbReference type="PROSITE" id="PS50297">
    <property type="entry name" value="ANK_REP_REGION"/>
    <property type="match status" value="2"/>
</dbReference>
<sequence length="931" mass="105847">MTSKGADRLIYCGRSSRQGCIQRQGYKNSHMCIQLYEEPIMSERFEYDPLPEPTCIRLVSFVPQDDGTSPPPMNQGEPLLRLSLCTADLRDTPHYEALSYTWGSPFPPEDSRSRAYENEKNHQRVVINGREHEIGRNLWEFLHQQQQINAYLRKVAAEMLASGLDIHGRTPLMRAVIDNIVDLTETLLALGAETGAQDNQGKTALHYALLRDRPNLELAELLVYYGADIHAQTKEGKTPLDNAEDEVVTLITSFNKDLGGKALPRGLRLSAQRPMWVDSISINQKDITERNKQVTMMSNIYSTAMSVVVWLGVEDDRRIPLALDSLDNPRPWIFLTSLRDSGFAGSRLENAMKVGHSSEQILDAQGIEELMARSWWSRTWVIQEVALAKRILIICGSVTIYPMRTTFILCALCGIPSPWKERQDVLDTTALFESARFSGLPGIEALMLADISFRAAPHTGEREYYVKKILKAMGAVPNISWGRRLSLQNLGRLSWWSQSSDPRDKVFALLGIACPDPQHQQIIVDYNIPTDEVFVQYGRLFMQGSSEPIQNLHTGESYVFEPLEGLSYVQDTSKPHPEFQDYKAKLPSWTPNFSAHHTTCRIWSREFAAASAIANSPTILSHPDPKILYVSGSIVDCIVAIEPTQSKGDVHEPEIMAWLELIQPLQPKYLGGGSPVDALRKTLTVGKGYQNKKRARSAFRDFIAWRLCQSPMEPPLESILTRLRKTGARDTLPSVMELRKQKQEPRNQKQEYWRSVLKITERIERQVQEFQDKKQGPEEIEQGLLKLKQELLDQGYNIRIKRQGQAETGWVDLETMQEDLQVGYPEYSQVEFYILFKRYYRSRCLFRTRKGYIGLGPVGIQPGDEIWLFATARTPFILRRPSKGSLRRKTLDSNSSTAESECRTFIGETYVHGIMNGEAMRKDGFRPVSLV</sequence>
<evidence type="ECO:0000259" key="2">
    <source>
        <dbReference type="Pfam" id="PF06985"/>
    </source>
</evidence>
<keyword evidence="4" id="KW-1185">Reference proteome</keyword>
<dbReference type="EMBL" id="CP044623">
    <property type="protein sequence ID" value="QRD94294.1"/>
    <property type="molecule type" value="Genomic_DNA"/>
</dbReference>
<dbReference type="InterPro" id="IPR002110">
    <property type="entry name" value="Ankyrin_rpt"/>
</dbReference>
<dbReference type="InterPro" id="IPR010730">
    <property type="entry name" value="HET"/>
</dbReference>
<dbReference type="Gene3D" id="1.25.40.20">
    <property type="entry name" value="Ankyrin repeat-containing domain"/>
    <property type="match status" value="1"/>
</dbReference>
<proteinExistence type="predicted"/>
<protein>
    <recommendedName>
        <fullName evidence="2">Heterokaryon incompatibility domain-containing protein</fullName>
    </recommendedName>
</protein>
<dbReference type="InterPro" id="IPR036770">
    <property type="entry name" value="Ankyrin_rpt-contain_sf"/>
</dbReference>
<evidence type="ECO:0000313" key="3">
    <source>
        <dbReference type="EMBL" id="QRD94294.1"/>
    </source>
</evidence>
<dbReference type="Pfam" id="PF26639">
    <property type="entry name" value="Het-6_barrel"/>
    <property type="match status" value="1"/>
</dbReference>
<reference evidence="4" key="1">
    <citation type="journal article" date="2021" name="G3 (Bethesda)">
        <title>Chromosome assembled and annotated genome sequence of Aspergillus flavus NRRL 3357.</title>
        <authorList>
            <person name="Skerker J.M."/>
            <person name="Pianalto K.M."/>
            <person name="Mondo S.J."/>
            <person name="Yang K."/>
            <person name="Arkin A.P."/>
            <person name="Keller N.P."/>
            <person name="Grigoriev I.V."/>
            <person name="Louise Glass N.L."/>
        </authorList>
    </citation>
    <scope>NUCLEOTIDE SEQUENCE [LARGE SCALE GENOMIC DNA]</scope>
    <source>
        <strain evidence="4">ATCC 200026 / FGSC A1120 / IAM 13836 / NRRL 3357 / JCM 12722 / SRRC 167</strain>
    </source>
</reference>